<sequence length="278" mass="32275">MFTKYANYVGFRLPVAVSSFLKDTVRFASGRDWFAPSGCAKVIEPKCDPNYPEVCAESAIKNVPMKKYSRPTRYHRSGRKETGMWKQPDCCASTCPDLPVRMDEICYKSSDKRRNYRQTWVSCPPLSTLEIEMRCTCDDYPIKPLPRRKKEELPRKKGLGKQICLLACKMSNKYRWLMPCQGLYPAHPKQRKLCCFRAYKHGCDPPRNPPKCQRLFSPSGCKKEPTPYPSFSECQKICKTEADTRQCFNADARAPTMCEVWDEFRKRLFLPPPYEVAR</sequence>
<dbReference type="AlphaFoldDB" id="A0A9C5ZML1"/>
<accession>A0A9C5ZML1</accession>
<name>A0A9C5ZML1_9MUSC</name>
<dbReference type="RefSeq" id="XP_037899752.1">
    <property type="nucleotide sequence ID" value="XM_038043824.1"/>
</dbReference>
<dbReference type="GeneID" id="119644298"/>
<dbReference type="PANTHER" id="PTHR20977:SF0">
    <property type="entry name" value="AT13385P-RELATED"/>
    <property type="match status" value="1"/>
</dbReference>
<evidence type="ECO:0000313" key="1">
    <source>
        <dbReference type="Proteomes" id="UP000092443"/>
    </source>
</evidence>
<organism evidence="1 3">
    <name type="scientific">Glossina fuscipes</name>
    <dbReference type="NCBI Taxonomy" id="7396"/>
    <lineage>
        <taxon>Eukaryota</taxon>
        <taxon>Metazoa</taxon>
        <taxon>Ecdysozoa</taxon>
        <taxon>Arthropoda</taxon>
        <taxon>Hexapoda</taxon>
        <taxon>Insecta</taxon>
        <taxon>Pterygota</taxon>
        <taxon>Neoptera</taxon>
        <taxon>Endopterygota</taxon>
        <taxon>Diptera</taxon>
        <taxon>Brachycera</taxon>
        <taxon>Muscomorpha</taxon>
        <taxon>Hippoboscoidea</taxon>
        <taxon>Glossinidae</taxon>
        <taxon>Glossina</taxon>
    </lineage>
</organism>
<reference evidence="2 3" key="1">
    <citation type="submission" date="2025-04" db="UniProtKB">
        <authorList>
            <consortium name="RefSeq"/>
        </authorList>
    </citation>
    <scope>IDENTIFICATION</scope>
    <source>
        <tissue evidence="2 3">Whole body pupa</tissue>
    </source>
</reference>
<evidence type="ECO:0000313" key="2">
    <source>
        <dbReference type="RefSeq" id="XP_037899752.1"/>
    </source>
</evidence>
<dbReference type="InterPro" id="IPR006611">
    <property type="entry name" value="DUF1431_DROsp"/>
</dbReference>
<gene>
    <name evidence="3" type="primary">LOC119644298</name>
    <name evidence="2" type="synonym">LOC119644285</name>
</gene>
<evidence type="ECO:0000313" key="3">
    <source>
        <dbReference type="RefSeq" id="XP_037899769.1"/>
    </source>
</evidence>
<dbReference type="Pfam" id="PF07248">
    <property type="entry name" value="DUF1431"/>
    <property type="match status" value="1"/>
</dbReference>
<protein>
    <submittedName>
        <fullName evidence="2">Uncharacterized protein LOC119644285</fullName>
    </submittedName>
    <submittedName>
        <fullName evidence="3">Uncharacterized protein LOC119644298</fullName>
    </submittedName>
</protein>
<keyword evidence="1" id="KW-1185">Reference proteome</keyword>
<dbReference type="KEGG" id="gfs:119644298"/>
<dbReference type="SMART" id="SM00689">
    <property type="entry name" value="DM6"/>
    <property type="match status" value="1"/>
</dbReference>
<dbReference type="RefSeq" id="XP_037899769.1">
    <property type="nucleotide sequence ID" value="XM_038043841.1"/>
</dbReference>
<dbReference type="Proteomes" id="UP000092443">
    <property type="component" value="Unplaced"/>
</dbReference>
<dbReference type="PANTHER" id="PTHR20977">
    <property type="entry name" value="AT13385P-RELATED"/>
    <property type="match status" value="1"/>
</dbReference>
<dbReference type="KEGG" id="gfs:119644285"/>
<proteinExistence type="predicted"/>